<keyword evidence="1" id="KW-0472">Membrane</keyword>
<comment type="caution">
    <text evidence="2">The sequence shown here is derived from an EMBL/GenBank/DDBJ whole genome shotgun (WGS) entry which is preliminary data.</text>
</comment>
<gene>
    <name evidence="2" type="ORF">V6257_14325</name>
</gene>
<dbReference type="EMBL" id="JBAKAW010000013">
    <property type="protein sequence ID" value="MEL0656203.1"/>
    <property type="molecule type" value="Genomic_DNA"/>
</dbReference>
<organism evidence="2 3">
    <name type="scientific">Pseudoalteromonas issachenkonii</name>
    <dbReference type="NCBI Taxonomy" id="152297"/>
    <lineage>
        <taxon>Bacteria</taxon>
        <taxon>Pseudomonadati</taxon>
        <taxon>Pseudomonadota</taxon>
        <taxon>Gammaproteobacteria</taxon>
        <taxon>Alteromonadales</taxon>
        <taxon>Pseudoalteromonadaceae</taxon>
        <taxon>Pseudoalteromonas</taxon>
    </lineage>
</organism>
<evidence type="ECO:0000313" key="2">
    <source>
        <dbReference type="EMBL" id="MEL0656203.1"/>
    </source>
</evidence>
<feature type="transmembrane region" description="Helical" evidence="1">
    <location>
        <begin position="121"/>
        <end position="139"/>
    </location>
</feature>
<proteinExistence type="predicted"/>
<evidence type="ECO:0000313" key="3">
    <source>
        <dbReference type="Proteomes" id="UP001371391"/>
    </source>
</evidence>
<feature type="transmembrane region" description="Helical" evidence="1">
    <location>
        <begin position="9"/>
        <end position="37"/>
    </location>
</feature>
<reference evidence="2 3" key="1">
    <citation type="submission" date="2024-02" db="EMBL/GenBank/DDBJ databases">
        <title>Bacteria isolated from the canopy kelp, Nereocystis luetkeana.</title>
        <authorList>
            <person name="Pfister C.A."/>
            <person name="Younker I.T."/>
            <person name="Light S.H."/>
        </authorList>
    </citation>
    <scope>NUCLEOTIDE SEQUENCE [LARGE SCALE GENOMIC DNA]</scope>
    <source>
        <strain evidence="2 3">TI.1.03</strain>
    </source>
</reference>
<feature type="transmembrane region" description="Helical" evidence="1">
    <location>
        <begin position="57"/>
        <end position="77"/>
    </location>
</feature>
<protein>
    <submittedName>
        <fullName evidence="2">Uncharacterized protein</fullName>
    </submittedName>
</protein>
<keyword evidence="1" id="KW-0812">Transmembrane</keyword>
<feature type="transmembrane region" description="Helical" evidence="1">
    <location>
        <begin position="89"/>
        <end position="109"/>
    </location>
</feature>
<keyword evidence="3" id="KW-1185">Reference proteome</keyword>
<sequence length="146" mass="15633">MLLNIKAKFLLSAGVIASAAAVWHLLCIWGGTSWFIFARAPIQIIESSQQGTFLAPLGSIAIAGLMFACTAFALSAIGLVRNIVLTRTALITIATLCIIRSLIIIPALMRADTWNIIASSVWLYVGVCFLVGAITFHNLKPNTTNS</sequence>
<evidence type="ECO:0000256" key="1">
    <source>
        <dbReference type="SAM" id="Phobius"/>
    </source>
</evidence>
<dbReference type="Proteomes" id="UP001371391">
    <property type="component" value="Unassembled WGS sequence"/>
</dbReference>
<keyword evidence="1" id="KW-1133">Transmembrane helix</keyword>
<name>A0ABU9H341_9GAMM</name>
<accession>A0ABU9H341</accession>
<dbReference type="RefSeq" id="WP_341603233.1">
    <property type="nucleotide sequence ID" value="NZ_JBAKAW010000013.1"/>
</dbReference>